<evidence type="ECO:0000313" key="3">
    <source>
        <dbReference type="EMBL" id="TFI58106.1"/>
    </source>
</evidence>
<accession>A0A4Y8ZUH3</accession>
<sequence length="359" mass="39184">MAAPWRDALKRGGAKLPAETAVAPAAGTAPPSAIDPAAVSPKLAALIREREALQSSIAALQGAAASAGPDPRFPVTSMRERRAEIDRWLQGREARRAERPTPSQPQQTAVDRRQARPARPSTAEQVRSIAGRMLGGLDAAREAAPVPPPLRATPGETPASALARPVRERPGEPMPALRPTPGESAGGGAPPQLRATPGENVRSRRLLDAVQSFETARDAARAFAERAEAPVERPRRRTKQDSADSGMLDRAFDRWESLRDKPRQAEKMLDRARRAIPDEWAERARRAVPALGKGDDYDRRMKKLLEVAVGTVDQVSEQSDRMRSLARDVRELRAADEANDEARRDRAIERLRAKREDGG</sequence>
<feature type="compositionally biased region" description="Basic and acidic residues" evidence="2">
    <location>
        <begin position="78"/>
        <end position="99"/>
    </location>
</feature>
<name>A0A4Y8ZUH3_9SPHN</name>
<keyword evidence="1" id="KW-0175">Coiled coil</keyword>
<comment type="caution">
    <text evidence="3">The sequence shown here is derived from an EMBL/GenBank/DDBJ whole genome shotgun (WGS) entry which is preliminary data.</text>
</comment>
<evidence type="ECO:0000256" key="1">
    <source>
        <dbReference type="SAM" id="Coils"/>
    </source>
</evidence>
<dbReference type="EMBL" id="SPDV01000020">
    <property type="protein sequence ID" value="TFI58106.1"/>
    <property type="molecule type" value="Genomic_DNA"/>
</dbReference>
<dbReference type="OrthoDB" id="7191060at2"/>
<feature type="region of interest" description="Disordered" evidence="2">
    <location>
        <begin position="59"/>
        <end position="248"/>
    </location>
</feature>
<evidence type="ECO:0000256" key="2">
    <source>
        <dbReference type="SAM" id="MobiDB-lite"/>
    </source>
</evidence>
<dbReference type="Proteomes" id="UP000298213">
    <property type="component" value="Unassembled WGS sequence"/>
</dbReference>
<dbReference type="RefSeq" id="WP_135087040.1">
    <property type="nucleotide sequence ID" value="NZ_SPDV01000020.1"/>
</dbReference>
<evidence type="ECO:0000313" key="4">
    <source>
        <dbReference type="Proteomes" id="UP000298213"/>
    </source>
</evidence>
<organism evidence="3 4">
    <name type="scientific">Sphingomonas parva</name>
    <dbReference type="NCBI Taxonomy" id="2555898"/>
    <lineage>
        <taxon>Bacteria</taxon>
        <taxon>Pseudomonadati</taxon>
        <taxon>Pseudomonadota</taxon>
        <taxon>Alphaproteobacteria</taxon>
        <taxon>Sphingomonadales</taxon>
        <taxon>Sphingomonadaceae</taxon>
        <taxon>Sphingomonas</taxon>
    </lineage>
</organism>
<feature type="coiled-coil region" evidence="1">
    <location>
        <begin position="315"/>
        <end position="345"/>
    </location>
</feature>
<proteinExistence type="predicted"/>
<feature type="compositionally biased region" description="Low complexity" evidence="2">
    <location>
        <begin position="59"/>
        <end position="68"/>
    </location>
</feature>
<protein>
    <submittedName>
        <fullName evidence="3">Uncharacterized protein</fullName>
    </submittedName>
</protein>
<keyword evidence="4" id="KW-1185">Reference proteome</keyword>
<dbReference type="AlphaFoldDB" id="A0A4Y8ZUH3"/>
<gene>
    <name evidence="3" type="ORF">E2493_11940</name>
</gene>
<feature type="compositionally biased region" description="Basic and acidic residues" evidence="2">
    <location>
        <begin position="215"/>
        <end position="233"/>
    </location>
</feature>
<reference evidence="3 4" key="1">
    <citation type="submission" date="2019-03" db="EMBL/GenBank/DDBJ databases">
        <title>Genome sequence of Sphingomonas sp. 17J27-24.</title>
        <authorList>
            <person name="Kim M."/>
            <person name="Maeng S."/>
            <person name="Sathiyaraj S."/>
        </authorList>
    </citation>
    <scope>NUCLEOTIDE SEQUENCE [LARGE SCALE GENOMIC DNA]</scope>
    <source>
        <strain evidence="3 4">17J27-24</strain>
    </source>
</reference>